<dbReference type="EMBL" id="CP041046">
    <property type="protein sequence ID" value="QDE39954.1"/>
    <property type="molecule type" value="Genomic_DNA"/>
</dbReference>
<dbReference type="GO" id="GO:0016491">
    <property type="term" value="F:oxidoreductase activity"/>
    <property type="evidence" value="ECO:0007669"/>
    <property type="project" value="InterPro"/>
</dbReference>
<dbReference type="InterPro" id="IPR013113">
    <property type="entry name" value="SIP_FAD-bd"/>
</dbReference>
<evidence type="ECO:0000313" key="4">
    <source>
        <dbReference type="Proteomes" id="UP000316093"/>
    </source>
</evidence>
<dbReference type="FunFam" id="2.40.30.10:FF:000055">
    <property type="entry name" value="Siderophore-interacting family protein"/>
    <property type="match status" value="1"/>
</dbReference>
<dbReference type="InterPro" id="IPR039374">
    <property type="entry name" value="SIP_fam"/>
</dbReference>
<dbReference type="InterPro" id="IPR017938">
    <property type="entry name" value="Riboflavin_synthase-like_b-brl"/>
</dbReference>
<evidence type="ECO:0000259" key="2">
    <source>
        <dbReference type="PROSITE" id="PS51384"/>
    </source>
</evidence>
<dbReference type="InterPro" id="IPR017927">
    <property type="entry name" value="FAD-bd_FR_type"/>
</dbReference>
<dbReference type="Gene3D" id="3.40.50.80">
    <property type="entry name" value="Nucleotide-binding domain of ferredoxin-NADP reductase (FNR) module"/>
    <property type="match status" value="1"/>
</dbReference>
<proteinExistence type="inferred from homology"/>
<accession>A0A4Y5Z4C1</accession>
<name>A0A4Y5Z4C1_9GAMM</name>
<dbReference type="InterPro" id="IPR007037">
    <property type="entry name" value="SIP_rossman_dom"/>
</dbReference>
<dbReference type="KEGG" id="lpy:FIV34_12385"/>
<dbReference type="CDD" id="cd06193">
    <property type="entry name" value="siderophore_interacting"/>
    <property type="match status" value="1"/>
</dbReference>
<organism evidence="3 4">
    <name type="scientific">Luteibacter pinisoli</name>
    <dbReference type="NCBI Taxonomy" id="2589080"/>
    <lineage>
        <taxon>Bacteria</taxon>
        <taxon>Pseudomonadati</taxon>
        <taxon>Pseudomonadota</taxon>
        <taxon>Gammaproteobacteria</taxon>
        <taxon>Lysobacterales</taxon>
        <taxon>Rhodanobacteraceae</taxon>
        <taxon>Luteibacter</taxon>
    </lineage>
</organism>
<dbReference type="SUPFAM" id="SSF63380">
    <property type="entry name" value="Riboflavin synthase domain-like"/>
    <property type="match status" value="1"/>
</dbReference>
<dbReference type="Gene3D" id="2.40.30.10">
    <property type="entry name" value="Translation factors"/>
    <property type="match status" value="1"/>
</dbReference>
<dbReference type="Pfam" id="PF04954">
    <property type="entry name" value="SIP"/>
    <property type="match status" value="1"/>
</dbReference>
<reference evidence="3 4" key="1">
    <citation type="submission" date="2019-06" db="EMBL/GenBank/DDBJ databases">
        <title>A complete genome sequence for Luteibacter pinisoli MAH-14.</title>
        <authorList>
            <person name="Baltrus D.A."/>
        </authorList>
    </citation>
    <scope>NUCLEOTIDE SEQUENCE [LARGE SCALE GENOMIC DNA]</scope>
    <source>
        <strain evidence="3 4">MAH-14</strain>
    </source>
</reference>
<sequence>MSEKHQIQRVRHEVRMRILSVVKVQTLTPHMVRITVQGPELEGFPSASPDDHVKLFLPTSTGEFNLPTMTPDGPVYAEGKEHSPARDYTPRQFRPESLELDLDFVIHGDGPASTWAESAKVGDKLGVGGPRGSMIVPNDYDHYVLVGDETALPAIGRWLEEMPATTKVTVLAEIASEDEKQTLAREVTWFIRGASPSLDDAVAALPIPQGDTFWWVATESKRARSLRSLLVEHRGIDKDWVKATGYWVAAPHL</sequence>
<dbReference type="InterPro" id="IPR039261">
    <property type="entry name" value="FNR_nucleotide-bd"/>
</dbReference>
<dbReference type="AlphaFoldDB" id="A0A4Y5Z4C1"/>
<comment type="similarity">
    <text evidence="1">Belongs to the SIP oxidoreductase family.</text>
</comment>
<evidence type="ECO:0000313" key="3">
    <source>
        <dbReference type="EMBL" id="QDE39954.1"/>
    </source>
</evidence>
<dbReference type="PROSITE" id="PS51384">
    <property type="entry name" value="FAD_FR"/>
    <property type="match status" value="1"/>
</dbReference>
<dbReference type="RefSeq" id="WP_139983193.1">
    <property type="nucleotide sequence ID" value="NZ_CP041046.1"/>
</dbReference>
<dbReference type="PANTHER" id="PTHR30157">
    <property type="entry name" value="FERRIC REDUCTASE, NADPH-DEPENDENT"/>
    <property type="match status" value="1"/>
</dbReference>
<protein>
    <submittedName>
        <fullName evidence="3">Siderophore-interacting protein</fullName>
    </submittedName>
</protein>
<feature type="domain" description="FAD-binding FR-type" evidence="2">
    <location>
        <begin position="14"/>
        <end position="137"/>
    </location>
</feature>
<gene>
    <name evidence="3" type="ORF">FIV34_12385</name>
</gene>
<dbReference type="OrthoDB" id="9814826at2"/>
<evidence type="ECO:0000256" key="1">
    <source>
        <dbReference type="ARBA" id="ARBA00035644"/>
    </source>
</evidence>
<keyword evidence="4" id="KW-1185">Reference proteome</keyword>
<dbReference type="Proteomes" id="UP000316093">
    <property type="component" value="Chromosome"/>
</dbReference>
<dbReference type="Pfam" id="PF08021">
    <property type="entry name" value="FAD_binding_9"/>
    <property type="match status" value="1"/>
</dbReference>
<dbReference type="PANTHER" id="PTHR30157:SF0">
    <property type="entry name" value="NADPH-DEPENDENT FERRIC-CHELATE REDUCTASE"/>
    <property type="match status" value="1"/>
</dbReference>